<dbReference type="AlphaFoldDB" id="A0A7K0KKG0"/>
<dbReference type="EMBL" id="VUNG01000064">
    <property type="protein sequence ID" value="MST85935.1"/>
    <property type="molecule type" value="Genomic_DNA"/>
</dbReference>
<dbReference type="Proteomes" id="UP000438914">
    <property type="component" value="Unassembled WGS sequence"/>
</dbReference>
<organism evidence="1 2">
    <name type="scientific">Hallella mizrahii</name>
    <dbReference type="NCBI Taxonomy" id="2606637"/>
    <lineage>
        <taxon>Bacteria</taxon>
        <taxon>Pseudomonadati</taxon>
        <taxon>Bacteroidota</taxon>
        <taxon>Bacteroidia</taxon>
        <taxon>Bacteroidales</taxon>
        <taxon>Prevotellaceae</taxon>
        <taxon>Hallella</taxon>
    </lineage>
</organism>
<reference evidence="1 2" key="1">
    <citation type="submission" date="2019-08" db="EMBL/GenBank/DDBJ databases">
        <title>In-depth cultivation of the pig gut microbiome towards novel bacterial diversity and tailored functional studies.</title>
        <authorList>
            <person name="Wylensek D."/>
            <person name="Hitch T.C.A."/>
            <person name="Clavel T."/>
        </authorList>
    </citation>
    <scope>NUCLEOTIDE SEQUENCE [LARGE SCALE GENOMIC DNA]</scope>
    <source>
        <strain evidence="1 2">LKV-178-WT-2A</strain>
    </source>
</reference>
<proteinExistence type="predicted"/>
<gene>
    <name evidence="1" type="ORF">FYJ73_14895</name>
</gene>
<evidence type="ECO:0000313" key="1">
    <source>
        <dbReference type="EMBL" id="MST85935.1"/>
    </source>
</evidence>
<accession>A0A7K0KKG0</accession>
<evidence type="ECO:0000313" key="2">
    <source>
        <dbReference type="Proteomes" id="UP000438914"/>
    </source>
</evidence>
<protein>
    <submittedName>
        <fullName evidence="1">Uncharacterized protein</fullName>
    </submittedName>
</protein>
<comment type="caution">
    <text evidence="1">The sequence shown here is derived from an EMBL/GenBank/DDBJ whole genome shotgun (WGS) entry which is preliminary data.</text>
</comment>
<dbReference type="RefSeq" id="WP_154535534.1">
    <property type="nucleotide sequence ID" value="NZ_VUNG01000064.1"/>
</dbReference>
<name>A0A7K0KKG0_9BACT</name>
<keyword evidence="2" id="KW-1185">Reference proteome</keyword>
<sequence length="108" mass="12388">MAKAEYKNLTKDYRNMSLMSAVGIALSSWREGFGTNEYGEFDDNHKQLSINAVAKSIGERYEGVYRLEHGGGTSTVLVKYLLFIKQHDPKFDLNSRIKEIMGQKYPKY</sequence>